<evidence type="ECO:0000256" key="12">
    <source>
        <dbReference type="SAM" id="Phobius"/>
    </source>
</evidence>
<feature type="transmembrane region" description="Helical" evidence="12">
    <location>
        <begin position="410"/>
        <end position="430"/>
    </location>
</feature>
<evidence type="ECO:0000256" key="2">
    <source>
        <dbReference type="ARBA" id="ARBA00022679"/>
    </source>
</evidence>
<keyword evidence="7" id="KW-0012">Acyltransferase</keyword>
<accession>A0A9N9TK55</accession>
<dbReference type="GO" id="GO:1990698">
    <property type="term" value="F:palmitoleoyltransferase activity"/>
    <property type="evidence" value="ECO:0007669"/>
    <property type="project" value="UniProtKB-EC"/>
</dbReference>
<evidence type="ECO:0000256" key="1">
    <source>
        <dbReference type="ARBA" id="ARBA00004141"/>
    </source>
</evidence>
<dbReference type="GO" id="GO:0016020">
    <property type="term" value="C:membrane"/>
    <property type="evidence" value="ECO:0007669"/>
    <property type="project" value="UniProtKB-SubCell"/>
</dbReference>
<feature type="transmembrane region" description="Helical" evidence="12">
    <location>
        <begin position="186"/>
        <end position="207"/>
    </location>
</feature>
<dbReference type="EC" id="2.3.1.250" evidence="9"/>
<keyword evidence="14" id="KW-1185">Reference proteome</keyword>
<feature type="transmembrane region" description="Helical" evidence="12">
    <location>
        <begin position="450"/>
        <end position="467"/>
    </location>
</feature>
<feature type="transmembrane region" description="Helical" evidence="12">
    <location>
        <begin position="91"/>
        <end position="111"/>
    </location>
</feature>
<evidence type="ECO:0000313" key="14">
    <source>
        <dbReference type="Proteomes" id="UP001153712"/>
    </source>
</evidence>
<dbReference type="PANTHER" id="PTHR13906">
    <property type="entry name" value="PORCUPINE"/>
    <property type="match status" value="1"/>
</dbReference>
<dbReference type="GO" id="GO:0005783">
    <property type="term" value="C:endoplasmic reticulum"/>
    <property type="evidence" value="ECO:0007669"/>
    <property type="project" value="TreeGrafter"/>
</dbReference>
<gene>
    <name evidence="13" type="ORF">PHYEVI_LOCUS1877</name>
</gene>
<comment type="subcellular location">
    <subcellularLocation>
        <location evidence="1">Membrane</location>
        <topology evidence="1">Multi-pass membrane protein</topology>
    </subcellularLocation>
</comment>
<keyword evidence="2" id="KW-0808">Transferase</keyword>
<dbReference type="AlphaFoldDB" id="A0A9N9TK55"/>
<keyword evidence="4 12" id="KW-0812">Transmembrane</keyword>
<dbReference type="GO" id="GO:0030258">
    <property type="term" value="P:lipid modification"/>
    <property type="evidence" value="ECO:0007669"/>
    <property type="project" value="TreeGrafter"/>
</dbReference>
<feature type="transmembrane region" description="Helical" evidence="12">
    <location>
        <begin position="341"/>
        <end position="360"/>
    </location>
</feature>
<sequence>MHSSEWFETDESLLFYDDNIILEETSQGVWEDCVAPSIFSVAYFLSQLVLVNFIFALFVSTVRLKKELFHLLSGVCGLYLIYQLEFYEGKLLLILVFSSSYLVLILIDLLQKALSLLGKEKIHRTSYFSSSNIIKYTLIVILVLCEYFLMNAATWLEIRGLVMVFSMKLISLVDDMEKDIVQFPSFFNYFGYIFCGANVIFGPWISFDEYNLMYDKPTRKNFRWMFSIVRTLAISLFFLTVSNCFCNYVIDGEMPVFLQSYKEALSFRTSHYFVSFLSEVTMLSAGYKNSKIWNEPDKWRYEIVNPLKIEYPTALATVVTHWNKPMHDFLKKYVYRSWLPLGKFYAILATFVMSSFLHGFELKVSVVLITIGIFSYLQFALREYFAGAFDCCMRVHPCKGCCKHKHKREALLSICFRLLFTLTNVIHLVYLGMLMDSSTDEIGIINKWRSLYFISFWLMSINVSIILQI</sequence>
<feature type="transmembrane region" description="Helical" evidence="12">
    <location>
        <begin position="270"/>
        <end position="287"/>
    </location>
</feature>
<evidence type="ECO:0000256" key="3">
    <source>
        <dbReference type="ARBA" id="ARBA00022687"/>
    </source>
</evidence>
<feature type="transmembrane region" description="Helical" evidence="12">
    <location>
        <begin position="38"/>
        <end position="59"/>
    </location>
</feature>
<feature type="transmembrane region" description="Helical" evidence="12">
    <location>
        <begin position="68"/>
        <end position="85"/>
    </location>
</feature>
<dbReference type="EMBL" id="OU900103">
    <property type="protein sequence ID" value="CAG9855426.1"/>
    <property type="molecule type" value="Genomic_DNA"/>
</dbReference>
<keyword evidence="5 12" id="KW-1133">Transmembrane helix</keyword>
<evidence type="ECO:0000256" key="4">
    <source>
        <dbReference type="ARBA" id="ARBA00022692"/>
    </source>
</evidence>
<feature type="transmembrane region" description="Helical" evidence="12">
    <location>
        <begin position="228"/>
        <end position="250"/>
    </location>
</feature>
<evidence type="ECO:0000256" key="11">
    <source>
        <dbReference type="ARBA" id="ARBA00047978"/>
    </source>
</evidence>
<dbReference type="InterPro" id="IPR004299">
    <property type="entry name" value="MBOAT_fam"/>
</dbReference>
<dbReference type="GO" id="GO:0017147">
    <property type="term" value="F:Wnt-protein binding"/>
    <property type="evidence" value="ECO:0007669"/>
    <property type="project" value="TreeGrafter"/>
</dbReference>
<feature type="transmembrane region" description="Helical" evidence="12">
    <location>
        <begin position="132"/>
        <end position="156"/>
    </location>
</feature>
<evidence type="ECO:0000256" key="5">
    <source>
        <dbReference type="ARBA" id="ARBA00022989"/>
    </source>
</evidence>
<dbReference type="GO" id="GO:0016055">
    <property type="term" value="P:Wnt signaling pathway"/>
    <property type="evidence" value="ECO:0007669"/>
    <property type="project" value="UniProtKB-KW"/>
</dbReference>
<reference evidence="13" key="1">
    <citation type="submission" date="2022-01" db="EMBL/GenBank/DDBJ databases">
        <authorList>
            <person name="King R."/>
        </authorList>
    </citation>
    <scope>NUCLEOTIDE SEQUENCE</scope>
</reference>
<dbReference type="PANTHER" id="PTHR13906:SF12">
    <property type="entry name" value="PROTEIN-SERINE O-PALMITOLEOYLTRANSFERASE PORCUPINE"/>
    <property type="match status" value="1"/>
</dbReference>
<evidence type="ECO:0000256" key="7">
    <source>
        <dbReference type="ARBA" id="ARBA00023315"/>
    </source>
</evidence>
<evidence type="ECO:0000313" key="13">
    <source>
        <dbReference type="EMBL" id="CAG9855426.1"/>
    </source>
</evidence>
<dbReference type="InterPro" id="IPR049941">
    <property type="entry name" value="LPLAT_7/PORCN-like"/>
</dbReference>
<evidence type="ECO:0000256" key="8">
    <source>
        <dbReference type="ARBA" id="ARBA00038269"/>
    </source>
</evidence>
<dbReference type="Pfam" id="PF03062">
    <property type="entry name" value="MBOAT"/>
    <property type="match status" value="1"/>
</dbReference>
<evidence type="ECO:0000256" key="10">
    <source>
        <dbReference type="ARBA" id="ARBA00040371"/>
    </source>
</evidence>
<comment type="similarity">
    <text evidence="8">Belongs to the membrane-bound acyltransferase family. Porcupine subfamily.</text>
</comment>
<feature type="transmembrane region" description="Helical" evidence="12">
    <location>
        <begin position="366"/>
        <end position="389"/>
    </location>
</feature>
<evidence type="ECO:0000256" key="6">
    <source>
        <dbReference type="ARBA" id="ARBA00023136"/>
    </source>
</evidence>
<name>A0A9N9TK55_PHYSR</name>
<protein>
    <recommendedName>
        <fullName evidence="10">Protein-serine O-palmitoleoyltransferase porcupine</fullName>
        <ecNumber evidence="9">2.3.1.250</ecNumber>
    </recommendedName>
</protein>
<dbReference type="Proteomes" id="UP001153712">
    <property type="component" value="Chromosome 10"/>
</dbReference>
<evidence type="ECO:0000256" key="9">
    <source>
        <dbReference type="ARBA" id="ARBA00038867"/>
    </source>
</evidence>
<comment type="catalytic activity">
    <reaction evidence="11">
        <text>[Wnt protein]-L-serine + (9Z)-hexadecenoyl-CoA = [Wnt protein]-O-(9Z)-hexadecenoyl-L-serine + CoA</text>
        <dbReference type="Rhea" id="RHEA:45336"/>
        <dbReference type="Rhea" id="RHEA-COMP:11170"/>
        <dbReference type="Rhea" id="RHEA-COMP:11171"/>
        <dbReference type="ChEBI" id="CHEBI:29999"/>
        <dbReference type="ChEBI" id="CHEBI:57287"/>
        <dbReference type="ChEBI" id="CHEBI:61540"/>
        <dbReference type="ChEBI" id="CHEBI:85189"/>
        <dbReference type="EC" id="2.3.1.250"/>
    </reaction>
</comment>
<dbReference type="GO" id="GO:0061355">
    <property type="term" value="P:Wnt protein secretion"/>
    <property type="evidence" value="ECO:0007669"/>
    <property type="project" value="TreeGrafter"/>
</dbReference>
<dbReference type="OrthoDB" id="5968863at2759"/>
<keyword evidence="3" id="KW-0879">Wnt signaling pathway</keyword>
<organism evidence="13 14">
    <name type="scientific">Phyllotreta striolata</name>
    <name type="common">Striped flea beetle</name>
    <name type="synonym">Crioceris striolata</name>
    <dbReference type="NCBI Taxonomy" id="444603"/>
    <lineage>
        <taxon>Eukaryota</taxon>
        <taxon>Metazoa</taxon>
        <taxon>Ecdysozoa</taxon>
        <taxon>Arthropoda</taxon>
        <taxon>Hexapoda</taxon>
        <taxon>Insecta</taxon>
        <taxon>Pterygota</taxon>
        <taxon>Neoptera</taxon>
        <taxon>Endopterygota</taxon>
        <taxon>Coleoptera</taxon>
        <taxon>Polyphaga</taxon>
        <taxon>Cucujiformia</taxon>
        <taxon>Chrysomeloidea</taxon>
        <taxon>Chrysomelidae</taxon>
        <taxon>Galerucinae</taxon>
        <taxon>Alticini</taxon>
        <taxon>Phyllotreta</taxon>
    </lineage>
</organism>
<proteinExistence type="inferred from homology"/>
<keyword evidence="6 12" id="KW-0472">Membrane</keyword>